<evidence type="ECO:0000313" key="2">
    <source>
        <dbReference type="EMBL" id="GBP30793.1"/>
    </source>
</evidence>
<name>A0A4C1UWC6_EUMVA</name>
<dbReference type="AlphaFoldDB" id="A0A4C1UWC6"/>
<gene>
    <name evidence="2" type="ORF">EVAR_82535_1</name>
</gene>
<organism evidence="2 3">
    <name type="scientific">Eumeta variegata</name>
    <name type="common">Bagworm moth</name>
    <name type="synonym">Eumeta japonica</name>
    <dbReference type="NCBI Taxonomy" id="151549"/>
    <lineage>
        <taxon>Eukaryota</taxon>
        <taxon>Metazoa</taxon>
        <taxon>Ecdysozoa</taxon>
        <taxon>Arthropoda</taxon>
        <taxon>Hexapoda</taxon>
        <taxon>Insecta</taxon>
        <taxon>Pterygota</taxon>
        <taxon>Neoptera</taxon>
        <taxon>Endopterygota</taxon>
        <taxon>Lepidoptera</taxon>
        <taxon>Glossata</taxon>
        <taxon>Ditrysia</taxon>
        <taxon>Tineoidea</taxon>
        <taxon>Psychidae</taxon>
        <taxon>Oiketicinae</taxon>
        <taxon>Eumeta</taxon>
    </lineage>
</organism>
<proteinExistence type="predicted"/>
<feature type="region of interest" description="Disordered" evidence="1">
    <location>
        <begin position="1"/>
        <end position="28"/>
    </location>
</feature>
<dbReference type="Proteomes" id="UP000299102">
    <property type="component" value="Unassembled WGS sequence"/>
</dbReference>
<evidence type="ECO:0000256" key="1">
    <source>
        <dbReference type="SAM" id="MobiDB-lite"/>
    </source>
</evidence>
<dbReference type="EMBL" id="BGZK01000237">
    <property type="protein sequence ID" value="GBP30793.1"/>
    <property type="molecule type" value="Genomic_DNA"/>
</dbReference>
<reference evidence="2 3" key="1">
    <citation type="journal article" date="2019" name="Commun. Biol.">
        <title>The bagworm genome reveals a unique fibroin gene that provides high tensile strength.</title>
        <authorList>
            <person name="Kono N."/>
            <person name="Nakamura H."/>
            <person name="Ohtoshi R."/>
            <person name="Tomita M."/>
            <person name="Numata K."/>
            <person name="Arakawa K."/>
        </authorList>
    </citation>
    <scope>NUCLEOTIDE SEQUENCE [LARGE SCALE GENOMIC DNA]</scope>
</reference>
<protein>
    <submittedName>
        <fullName evidence="2">Uncharacterized protein</fullName>
    </submittedName>
</protein>
<comment type="caution">
    <text evidence="2">The sequence shown here is derived from an EMBL/GenBank/DDBJ whole genome shotgun (WGS) entry which is preliminary data.</text>
</comment>
<sequence length="111" mass="12698">MKPISAVMAAATNNNQHNGARPPAPRRPLAPARTLLFARLCPSSPSRSHSRAERRVTESRKRRLIRDSFYRRALANYCHATTADFIHLITRALKRETGSFTGRRRKCVWNE</sequence>
<evidence type="ECO:0000313" key="3">
    <source>
        <dbReference type="Proteomes" id="UP000299102"/>
    </source>
</evidence>
<keyword evidence="3" id="KW-1185">Reference proteome</keyword>
<accession>A0A4C1UWC6</accession>